<evidence type="ECO:0000313" key="7">
    <source>
        <dbReference type="Proteomes" id="UP001597286"/>
    </source>
</evidence>
<dbReference type="SUPFAM" id="SSF55781">
    <property type="entry name" value="GAF domain-like"/>
    <property type="match status" value="1"/>
</dbReference>
<keyword evidence="7" id="KW-1185">Reference proteome</keyword>
<dbReference type="Gene3D" id="3.30.450.40">
    <property type="match status" value="1"/>
</dbReference>
<dbReference type="SMART" id="SM00346">
    <property type="entry name" value="HTH_ICLR"/>
    <property type="match status" value="1"/>
</dbReference>
<dbReference type="Pfam" id="PF01614">
    <property type="entry name" value="IclR_C"/>
    <property type="match status" value="1"/>
</dbReference>
<evidence type="ECO:0000256" key="2">
    <source>
        <dbReference type="ARBA" id="ARBA00023125"/>
    </source>
</evidence>
<dbReference type="EMBL" id="JBHUFB010000007">
    <property type="protein sequence ID" value="MFD1811661.1"/>
    <property type="molecule type" value="Genomic_DNA"/>
</dbReference>
<reference evidence="7" key="1">
    <citation type="journal article" date="2019" name="Int. J. Syst. Evol. Microbiol.">
        <title>The Global Catalogue of Microorganisms (GCM) 10K type strain sequencing project: providing services to taxonomists for standard genome sequencing and annotation.</title>
        <authorList>
            <consortium name="The Broad Institute Genomics Platform"/>
            <consortium name="The Broad Institute Genome Sequencing Center for Infectious Disease"/>
            <person name="Wu L."/>
            <person name="Ma J."/>
        </authorList>
    </citation>
    <scope>NUCLEOTIDE SEQUENCE [LARGE SCALE GENOMIC DNA]</scope>
    <source>
        <strain evidence="7">DT72</strain>
    </source>
</reference>
<dbReference type="InterPro" id="IPR050707">
    <property type="entry name" value="HTH_MetabolicPath_Reg"/>
</dbReference>
<dbReference type="PANTHER" id="PTHR30136">
    <property type="entry name" value="HELIX-TURN-HELIX TRANSCRIPTIONAL REGULATOR, ICLR FAMILY"/>
    <property type="match status" value="1"/>
</dbReference>
<organism evidence="6 7">
    <name type="scientific">Rhodococcus gannanensis</name>
    <dbReference type="NCBI Taxonomy" id="1960308"/>
    <lineage>
        <taxon>Bacteria</taxon>
        <taxon>Bacillati</taxon>
        <taxon>Actinomycetota</taxon>
        <taxon>Actinomycetes</taxon>
        <taxon>Mycobacteriales</taxon>
        <taxon>Nocardiaceae</taxon>
        <taxon>Rhodococcus</taxon>
    </lineage>
</organism>
<dbReference type="PROSITE" id="PS51077">
    <property type="entry name" value="HTH_ICLR"/>
    <property type="match status" value="1"/>
</dbReference>
<dbReference type="InterPro" id="IPR005471">
    <property type="entry name" value="Tscrpt_reg_IclR_N"/>
</dbReference>
<evidence type="ECO:0000259" key="5">
    <source>
        <dbReference type="PROSITE" id="PS51078"/>
    </source>
</evidence>
<dbReference type="Proteomes" id="UP001597286">
    <property type="component" value="Unassembled WGS sequence"/>
</dbReference>
<dbReference type="PANTHER" id="PTHR30136:SF24">
    <property type="entry name" value="HTH-TYPE TRANSCRIPTIONAL REPRESSOR ALLR"/>
    <property type="match status" value="1"/>
</dbReference>
<evidence type="ECO:0000313" key="6">
    <source>
        <dbReference type="EMBL" id="MFD1811661.1"/>
    </source>
</evidence>
<dbReference type="Gene3D" id="1.10.10.10">
    <property type="entry name" value="Winged helix-like DNA-binding domain superfamily/Winged helix DNA-binding domain"/>
    <property type="match status" value="1"/>
</dbReference>
<name>A0ABW4P0B1_9NOCA</name>
<dbReference type="PROSITE" id="PS51078">
    <property type="entry name" value="ICLR_ED"/>
    <property type="match status" value="1"/>
</dbReference>
<keyword evidence="1" id="KW-0805">Transcription regulation</keyword>
<sequence length="249" mass="26553">MSVRTAEPGGHEPRAVQRALALLEAVATLGSGASARDVAVLTKIPPATAYRLLNLLVADGYLVRVEDLSGFALGRRTRELAGASATAPVPDPGPVLEELRSQVRHGIYLASYSGGRVHLVDRDPDHELAGESTWTTHLHASAIGKLLLVQRPELIGGGPLRRVTECTKTEPADVVAELRRVRDVDAASEIDECRIGRTALAVPVRSDDGRLAGALTATGRTGRLSADDGDLWDLLRDYASRLRGVRLAP</sequence>
<dbReference type="InterPro" id="IPR036388">
    <property type="entry name" value="WH-like_DNA-bd_sf"/>
</dbReference>
<dbReference type="InterPro" id="IPR029016">
    <property type="entry name" value="GAF-like_dom_sf"/>
</dbReference>
<proteinExistence type="predicted"/>
<dbReference type="InterPro" id="IPR036390">
    <property type="entry name" value="WH_DNA-bd_sf"/>
</dbReference>
<accession>A0ABW4P0B1</accession>
<protein>
    <submittedName>
        <fullName evidence="6">IclR family transcriptional regulator</fullName>
    </submittedName>
</protein>
<dbReference type="SUPFAM" id="SSF46785">
    <property type="entry name" value="Winged helix' DNA-binding domain"/>
    <property type="match status" value="1"/>
</dbReference>
<dbReference type="RefSeq" id="WP_378484192.1">
    <property type="nucleotide sequence ID" value="NZ_JBHUFB010000007.1"/>
</dbReference>
<dbReference type="Pfam" id="PF09339">
    <property type="entry name" value="HTH_IclR"/>
    <property type="match status" value="1"/>
</dbReference>
<comment type="caution">
    <text evidence="6">The sequence shown here is derived from an EMBL/GenBank/DDBJ whole genome shotgun (WGS) entry which is preliminary data.</text>
</comment>
<evidence type="ECO:0000259" key="4">
    <source>
        <dbReference type="PROSITE" id="PS51077"/>
    </source>
</evidence>
<dbReference type="InterPro" id="IPR014757">
    <property type="entry name" value="Tscrpt_reg_IclR_C"/>
</dbReference>
<feature type="domain" description="IclR-ED" evidence="5">
    <location>
        <begin position="76"/>
        <end position="249"/>
    </location>
</feature>
<keyword evidence="3" id="KW-0804">Transcription</keyword>
<gene>
    <name evidence="6" type="ORF">ACFSJG_05500</name>
</gene>
<evidence type="ECO:0000256" key="3">
    <source>
        <dbReference type="ARBA" id="ARBA00023163"/>
    </source>
</evidence>
<evidence type="ECO:0000256" key="1">
    <source>
        <dbReference type="ARBA" id="ARBA00023015"/>
    </source>
</evidence>
<keyword evidence="2" id="KW-0238">DNA-binding</keyword>
<feature type="domain" description="HTH iclR-type" evidence="4">
    <location>
        <begin position="13"/>
        <end position="75"/>
    </location>
</feature>